<comment type="caution">
    <text evidence="9">The sequence shown here is derived from an EMBL/GenBank/DDBJ whole genome shotgun (WGS) entry which is preliminary data.</text>
</comment>
<feature type="transmembrane region" description="Helical" evidence="7">
    <location>
        <begin position="182"/>
        <end position="207"/>
    </location>
</feature>
<name>A0ABN0P1D7_TRELE</name>
<dbReference type="Gene3D" id="1.10.3720.10">
    <property type="entry name" value="MetI-like"/>
    <property type="match status" value="1"/>
</dbReference>
<sequence length="276" mass="30551">MKKSSVVYSVLIHCILIAGAAVMIVPFLWMILTSFKSISESTQLNPFIIFPSVWRTDAFFSVLTKMNFVRLYWNTLLLIVERIICAVLTATTAGYALGRLHFKGKNLAFSLVLFQMMVPPQIFIIPQYLIVSKMGMLNTSFALLFPGLVTAFGTFLLRQSFMTLPKDLEQAAVLDGCNTGSIFLFVMAPLVKSSMTALGIFTALFAFKELMWPLVANTDQNTMPLSAALAKLQGQFTANYPELMAASFLACLPMIVIYIIFQKQFIAGIATSGSKL</sequence>
<evidence type="ECO:0000313" key="9">
    <source>
        <dbReference type="EMBL" id="ERJ94278.1"/>
    </source>
</evidence>
<evidence type="ECO:0000256" key="1">
    <source>
        <dbReference type="ARBA" id="ARBA00004651"/>
    </source>
</evidence>
<dbReference type="PANTHER" id="PTHR43744:SF12">
    <property type="entry name" value="ABC TRANSPORTER PERMEASE PROTEIN MG189-RELATED"/>
    <property type="match status" value="1"/>
</dbReference>
<dbReference type="RefSeq" id="WP_016524512.1">
    <property type="nucleotide sequence ID" value="NZ_KI260561.1"/>
</dbReference>
<feature type="domain" description="ABC transmembrane type-1" evidence="8">
    <location>
        <begin position="72"/>
        <end position="261"/>
    </location>
</feature>
<evidence type="ECO:0000259" key="8">
    <source>
        <dbReference type="PROSITE" id="PS50928"/>
    </source>
</evidence>
<keyword evidence="3" id="KW-1003">Cell membrane</keyword>
<protein>
    <submittedName>
        <fullName evidence="9">ABC transporter, permease protein</fullName>
    </submittedName>
</protein>
<reference evidence="9 10" key="1">
    <citation type="submission" date="2013-08" db="EMBL/GenBank/DDBJ databases">
        <authorList>
            <person name="Weinstock G."/>
            <person name="Sodergren E."/>
            <person name="Wylie T."/>
            <person name="Fulton L."/>
            <person name="Fulton R."/>
            <person name="Fronick C."/>
            <person name="O'Laughlin M."/>
            <person name="Godfrey J."/>
            <person name="Miner T."/>
            <person name="Herter B."/>
            <person name="Appelbaum E."/>
            <person name="Cordes M."/>
            <person name="Lek S."/>
            <person name="Wollam A."/>
            <person name="Pepin K.H."/>
            <person name="Palsikar V.B."/>
            <person name="Mitreva M."/>
            <person name="Wilson R.K."/>
        </authorList>
    </citation>
    <scope>NUCLEOTIDE SEQUENCE [LARGE SCALE GENOMIC DNA]</scope>
    <source>
        <strain evidence="9 10">ATCC 700332</strain>
    </source>
</reference>
<feature type="transmembrane region" description="Helical" evidence="7">
    <location>
        <begin position="75"/>
        <end position="97"/>
    </location>
</feature>
<keyword evidence="5 7" id="KW-1133">Transmembrane helix</keyword>
<dbReference type="InterPro" id="IPR000515">
    <property type="entry name" value="MetI-like"/>
</dbReference>
<dbReference type="EMBL" id="AWVH01000005">
    <property type="protein sequence ID" value="ERJ94278.1"/>
    <property type="molecule type" value="Genomic_DNA"/>
</dbReference>
<dbReference type="CDD" id="cd06261">
    <property type="entry name" value="TM_PBP2"/>
    <property type="match status" value="1"/>
</dbReference>
<keyword evidence="2 7" id="KW-0813">Transport</keyword>
<feature type="transmembrane region" description="Helical" evidence="7">
    <location>
        <begin position="6"/>
        <end position="32"/>
    </location>
</feature>
<dbReference type="Proteomes" id="UP000016649">
    <property type="component" value="Unassembled WGS sequence"/>
</dbReference>
<evidence type="ECO:0000313" key="10">
    <source>
        <dbReference type="Proteomes" id="UP000016649"/>
    </source>
</evidence>
<keyword evidence="6 7" id="KW-0472">Membrane</keyword>
<gene>
    <name evidence="9" type="ORF">HMPREF9193_00250</name>
</gene>
<evidence type="ECO:0000256" key="4">
    <source>
        <dbReference type="ARBA" id="ARBA00022692"/>
    </source>
</evidence>
<organism evidence="9 10">
    <name type="scientific">Treponema lecithinolyticum ATCC 700332</name>
    <dbReference type="NCBI Taxonomy" id="1321815"/>
    <lineage>
        <taxon>Bacteria</taxon>
        <taxon>Pseudomonadati</taxon>
        <taxon>Spirochaetota</taxon>
        <taxon>Spirochaetia</taxon>
        <taxon>Spirochaetales</taxon>
        <taxon>Treponemataceae</taxon>
        <taxon>Treponema</taxon>
    </lineage>
</organism>
<proteinExistence type="inferred from homology"/>
<evidence type="ECO:0000256" key="7">
    <source>
        <dbReference type="RuleBase" id="RU363032"/>
    </source>
</evidence>
<evidence type="ECO:0000256" key="2">
    <source>
        <dbReference type="ARBA" id="ARBA00022448"/>
    </source>
</evidence>
<dbReference type="InterPro" id="IPR035906">
    <property type="entry name" value="MetI-like_sf"/>
</dbReference>
<dbReference type="PROSITE" id="PS50928">
    <property type="entry name" value="ABC_TM1"/>
    <property type="match status" value="1"/>
</dbReference>
<keyword evidence="4 7" id="KW-0812">Transmembrane</keyword>
<feature type="transmembrane region" description="Helical" evidence="7">
    <location>
        <begin position="243"/>
        <end position="261"/>
    </location>
</feature>
<dbReference type="Pfam" id="PF00528">
    <property type="entry name" value="BPD_transp_1"/>
    <property type="match status" value="1"/>
</dbReference>
<accession>A0ABN0P1D7</accession>
<dbReference type="SUPFAM" id="SSF161098">
    <property type="entry name" value="MetI-like"/>
    <property type="match status" value="1"/>
</dbReference>
<comment type="subcellular location">
    <subcellularLocation>
        <location evidence="1 7">Cell membrane</location>
        <topology evidence="1 7">Multi-pass membrane protein</topology>
    </subcellularLocation>
</comment>
<dbReference type="PANTHER" id="PTHR43744">
    <property type="entry name" value="ABC TRANSPORTER PERMEASE PROTEIN MG189-RELATED-RELATED"/>
    <property type="match status" value="1"/>
</dbReference>
<feature type="transmembrane region" description="Helical" evidence="7">
    <location>
        <begin position="109"/>
        <end position="129"/>
    </location>
</feature>
<evidence type="ECO:0000256" key="5">
    <source>
        <dbReference type="ARBA" id="ARBA00022989"/>
    </source>
</evidence>
<comment type="similarity">
    <text evidence="7">Belongs to the binding-protein-dependent transport system permease family.</text>
</comment>
<evidence type="ECO:0000256" key="3">
    <source>
        <dbReference type="ARBA" id="ARBA00022475"/>
    </source>
</evidence>
<feature type="transmembrane region" description="Helical" evidence="7">
    <location>
        <begin position="141"/>
        <end position="161"/>
    </location>
</feature>
<keyword evidence="10" id="KW-1185">Reference proteome</keyword>
<evidence type="ECO:0000256" key="6">
    <source>
        <dbReference type="ARBA" id="ARBA00023136"/>
    </source>
</evidence>